<dbReference type="Proteomes" id="UP000007065">
    <property type="component" value="Chromosome"/>
</dbReference>
<evidence type="ECO:0000313" key="2">
    <source>
        <dbReference type="EMBL" id="CAL59081.1"/>
    </source>
</evidence>
<dbReference type="HOGENOM" id="CLU_1720298_0_0_14"/>
<feature type="transmembrane region" description="Helical" evidence="1">
    <location>
        <begin position="73"/>
        <end position="99"/>
    </location>
</feature>
<organism evidence="2 3">
    <name type="scientific">Mycoplasmopsis agalactiae (strain NCTC 10123 / CIP 59.7 / PG2)</name>
    <name type="common">Mycoplasma agalactiae</name>
    <dbReference type="NCBI Taxonomy" id="347257"/>
    <lineage>
        <taxon>Bacteria</taxon>
        <taxon>Bacillati</taxon>
        <taxon>Mycoplasmatota</taxon>
        <taxon>Mycoplasmoidales</taxon>
        <taxon>Metamycoplasmataceae</taxon>
        <taxon>Mycoplasmopsis</taxon>
    </lineage>
</organism>
<protein>
    <submittedName>
        <fullName evidence="2">Uncharacterized protein</fullName>
    </submittedName>
</protein>
<evidence type="ECO:0000256" key="1">
    <source>
        <dbReference type="SAM" id="Phobius"/>
    </source>
</evidence>
<name>A5IYH2_MYCAP</name>
<dbReference type="EMBL" id="CU179680">
    <property type="protein sequence ID" value="CAL59081.1"/>
    <property type="molecule type" value="Genomic_DNA"/>
</dbReference>
<dbReference type="RefSeq" id="WP_011949556.1">
    <property type="nucleotide sequence ID" value="NC_009497.1"/>
</dbReference>
<feature type="transmembrane region" description="Helical" evidence="1">
    <location>
        <begin position="106"/>
        <end position="129"/>
    </location>
</feature>
<sequence length="152" mass="17299">MTNSEKLKNLEKTKKFSIAYLALVLSMIVIAIITSIVAYVVVKSEVPKYIYNIDPKTFNPENYLKHSASTWPIWAFLIIYLLVFPTYIAAFIILIFAAIIAHNQKYLVLFILGVTIPLIGIVGTILYLVEYKKLLNNELAKTPQMPSEEVKM</sequence>
<proteinExistence type="predicted"/>
<feature type="transmembrane region" description="Helical" evidence="1">
    <location>
        <begin position="20"/>
        <end position="42"/>
    </location>
</feature>
<evidence type="ECO:0000313" key="3">
    <source>
        <dbReference type="Proteomes" id="UP000007065"/>
    </source>
</evidence>
<accession>A5IYH2</accession>
<keyword evidence="1" id="KW-1133">Transmembrane helix</keyword>
<gene>
    <name evidence="2" type="ordered locus">MAG3830</name>
</gene>
<reference evidence="3" key="1">
    <citation type="journal article" date="2007" name="PLoS Genet.">
        <title>Being pathogenic, plastic, and sexual while living with a nearly minimal bacterial genome.</title>
        <authorList>
            <person name="Sirand-Pugnet P."/>
            <person name="Lartigue C."/>
            <person name="Marenda M."/>
            <person name="Jacob D."/>
            <person name="Barre A."/>
            <person name="Barbe V."/>
            <person name="Schenowitz C."/>
            <person name="Mangenot S."/>
            <person name="Couloux A."/>
            <person name="Segurens B."/>
            <person name="de Daruvar A."/>
            <person name="Blanchard A."/>
            <person name="Citti C."/>
        </authorList>
    </citation>
    <scope>NUCLEOTIDE SEQUENCE [LARGE SCALE GENOMIC DNA]</scope>
    <source>
        <strain evidence="3">PG2</strain>
    </source>
</reference>
<dbReference type="AlphaFoldDB" id="A5IYH2"/>
<keyword evidence="3" id="KW-1185">Reference proteome</keyword>
<keyword evidence="1" id="KW-0472">Membrane</keyword>
<dbReference type="KEGG" id="maa:MAG3830"/>
<keyword evidence="1" id="KW-0812">Transmembrane</keyword>
<dbReference type="GeneID" id="93358143"/>